<dbReference type="Proteomes" id="UP000504607">
    <property type="component" value="Chromosome 12"/>
</dbReference>
<organism evidence="5 6">
    <name type="scientific">Elaeis guineensis var. tenera</name>
    <name type="common">Oil palm</name>
    <dbReference type="NCBI Taxonomy" id="51953"/>
    <lineage>
        <taxon>Eukaryota</taxon>
        <taxon>Viridiplantae</taxon>
        <taxon>Streptophyta</taxon>
        <taxon>Embryophyta</taxon>
        <taxon>Tracheophyta</taxon>
        <taxon>Spermatophyta</taxon>
        <taxon>Magnoliopsida</taxon>
        <taxon>Liliopsida</taxon>
        <taxon>Arecaceae</taxon>
        <taxon>Arecoideae</taxon>
        <taxon>Cocoseae</taxon>
        <taxon>Elaeidinae</taxon>
        <taxon>Elaeis</taxon>
    </lineage>
</organism>
<name>A0A6I9S0W7_ELAGV</name>
<keyword evidence="5" id="KW-1185">Reference proteome</keyword>
<gene>
    <name evidence="6" type="primary">LOC105055166</name>
</gene>
<keyword evidence="3" id="KW-0443">Lipid metabolism</keyword>
<dbReference type="PANTHER" id="PTHR45648:SF99">
    <property type="entry name" value="OS02G0740400 PROTEIN"/>
    <property type="match status" value="1"/>
</dbReference>
<feature type="chain" id="PRO_5026716918" evidence="4">
    <location>
        <begin position="23"/>
        <end position="341"/>
    </location>
</feature>
<evidence type="ECO:0000313" key="6">
    <source>
        <dbReference type="RefSeq" id="XP_010935211.1"/>
    </source>
</evidence>
<evidence type="ECO:0000256" key="3">
    <source>
        <dbReference type="ARBA" id="ARBA00022963"/>
    </source>
</evidence>
<dbReference type="GO" id="GO:0016042">
    <property type="term" value="P:lipid catabolic process"/>
    <property type="evidence" value="ECO:0007669"/>
    <property type="project" value="UniProtKB-KW"/>
</dbReference>
<protein>
    <submittedName>
        <fullName evidence="6">GDSL esterase/lipase At4g16230</fullName>
    </submittedName>
</protein>
<evidence type="ECO:0000256" key="2">
    <source>
        <dbReference type="ARBA" id="ARBA00022801"/>
    </source>
</evidence>
<dbReference type="SUPFAM" id="SSF52266">
    <property type="entry name" value="SGNH hydrolase"/>
    <property type="match status" value="1"/>
</dbReference>
<proteinExistence type="inferred from homology"/>
<keyword evidence="4" id="KW-0732">Signal</keyword>
<dbReference type="RefSeq" id="XP_010935211.1">
    <property type="nucleotide sequence ID" value="XM_010936909.3"/>
</dbReference>
<comment type="similarity">
    <text evidence="1">Belongs to the 'GDSL' lipolytic enzyme family.</text>
</comment>
<dbReference type="PANTHER" id="PTHR45648">
    <property type="entry name" value="GDSL LIPASE/ACYLHYDROLASE FAMILY PROTEIN (AFU_ORTHOLOGUE AFUA_4G14700)"/>
    <property type="match status" value="1"/>
</dbReference>
<dbReference type="InterPro" id="IPR036514">
    <property type="entry name" value="SGNH_hydro_sf"/>
</dbReference>
<dbReference type="AlphaFoldDB" id="A0A6I9S0W7"/>
<evidence type="ECO:0000313" key="5">
    <source>
        <dbReference type="Proteomes" id="UP000504607"/>
    </source>
</evidence>
<dbReference type="InterPro" id="IPR001087">
    <property type="entry name" value="GDSL"/>
</dbReference>
<dbReference type="InterPro" id="IPR035669">
    <property type="entry name" value="SGNH_plant_lipase-like"/>
</dbReference>
<evidence type="ECO:0000256" key="4">
    <source>
        <dbReference type="SAM" id="SignalP"/>
    </source>
</evidence>
<feature type="signal peptide" evidence="4">
    <location>
        <begin position="1"/>
        <end position="22"/>
    </location>
</feature>
<dbReference type="GO" id="GO:0016788">
    <property type="term" value="F:hydrolase activity, acting on ester bonds"/>
    <property type="evidence" value="ECO:0007669"/>
    <property type="project" value="InterPro"/>
</dbReference>
<dbReference type="GeneID" id="105055166"/>
<dbReference type="KEGG" id="egu:105055166"/>
<reference evidence="6" key="1">
    <citation type="submission" date="2025-08" db="UniProtKB">
        <authorList>
            <consortium name="RefSeq"/>
        </authorList>
    </citation>
    <scope>IDENTIFICATION</scope>
</reference>
<evidence type="ECO:0000256" key="1">
    <source>
        <dbReference type="ARBA" id="ARBA00008668"/>
    </source>
</evidence>
<accession>A0A6I9S0W7</accession>
<dbReference type="Gene3D" id="3.40.50.1110">
    <property type="entry name" value="SGNH hydrolase"/>
    <property type="match status" value="1"/>
</dbReference>
<keyword evidence="3" id="KW-0442">Lipid degradation</keyword>
<dbReference type="InParanoid" id="A0A6I9S0W7"/>
<dbReference type="CDD" id="cd01837">
    <property type="entry name" value="SGNH_plant_lipase_like"/>
    <property type="match status" value="1"/>
</dbReference>
<dbReference type="Pfam" id="PF00657">
    <property type="entry name" value="Lipase_GDSL"/>
    <property type="match status" value="1"/>
</dbReference>
<sequence length="341" mass="36924">MALDVPVLLLALFFSLSVSGNAQSKVPAIYVFGDSSADVGNNNYLPDIAKANCLPYGIDFPHSRPTGRYTNGYNGIDFFARQMGLRMSPPPYLSLPKNTSNRVGVNYASGGSGILDSTGPNTITMTKQIKYFATTNKSNIVLSKSIFLISTGANDIIAFVPNNMTPINTQIERFCNTLISNYTKHIEALYNLGARKFGIIDIGPVGCCPFARRLSNHSGACFNVMNDLAVGVNDAVKTMLSNLSSTLKGMKYSLGSYYAAVSNMIANPEAAGFKDVQSACCGGKSSADCTPTATYCENRNEYLFWDAIHATQRTYEEAVLDIYSGSPPFVTPINFKQLVKE</sequence>
<keyword evidence="2" id="KW-0378">Hydrolase</keyword>
<dbReference type="OrthoDB" id="1600564at2759"/>
<dbReference type="InterPro" id="IPR051058">
    <property type="entry name" value="GDSL_Est/Lipase"/>
</dbReference>